<comment type="similarity">
    <text evidence="2">Belongs to the JARID1 histone demethylase family.</text>
</comment>
<dbReference type="PROSITE" id="PS51184">
    <property type="entry name" value="JMJC"/>
    <property type="match status" value="1"/>
</dbReference>
<dbReference type="InterPro" id="IPR001841">
    <property type="entry name" value="Znf_RING"/>
</dbReference>
<feature type="compositionally biased region" description="Basic residues" evidence="6">
    <location>
        <begin position="91"/>
        <end position="104"/>
    </location>
</feature>
<comment type="subcellular location">
    <subcellularLocation>
        <location evidence="1">Nucleus</location>
    </subcellularLocation>
</comment>
<evidence type="ECO:0000256" key="6">
    <source>
        <dbReference type="SAM" id="MobiDB-lite"/>
    </source>
</evidence>
<dbReference type="GO" id="GO:0032454">
    <property type="term" value="F:histone H3K9 demethylase activity"/>
    <property type="evidence" value="ECO:0000318"/>
    <property type="project" value="GO_Central"/>
</dbReference>
<accession>A0A2G2ZZV2</accession>
<dbReference type="Gene3D" id="2.60.120.650">
    <property type="entry name" value="Cupin"/>
    <property type="match status" value="1"/>
</dbReference>
<evidence type="ECO:0008006" key="11">
    <source>
        <dbReference type="Google" id="ProtNLM"/>
    </source>
</evidence>
<dbReference type="SUPFAM" id="SSF51197">
    <property type="entry name" value="Clavaminate synthase-like"/>
    <property type="match status" value="1"/>
</dbReference>
<organism evidence="9 10">
    <name type="scientific">Capsicum annuum</name>
    <name type="common">Capsicum pepper</name>
    <dbReference type="NCBI Taxonomy" id="4072"/>
    <lineage>
        <taxon>Eukaryota</taxon>
        <taxon>Viridiplantae</taxon>
        <taxon>Streptophyta</taxon>
        <taxon>Embryophyta</taxon>
        <taxon>Tracheophyta</taxon>
        <taxon>Spermatophyta</taxon>
        <taxon>Magnoliopsida</taxon>
        <taxon>eudicotyledons</taxon>
        <taxon>Gunneridae</taxon>
        <taxon>Pentapetalae</taxon>
        <taxon>asterids</taxon>
        <taxon>lamiids</taxon>
        <taxon>Solanales</taxon>
        <taxon>Solanaceae</taxon>
        <taxon>Solanoideae</taxon>
        <taxon>Capsiceae</taxon>
        <taxon>Capsicum</taxon>
    </lineage>
</organism>
<feature type="domain" description="RING-type" evidence="7">
    <location>
        <begin position="924"/>
        <end position="969"/>
    </location>
</feature>
<dbReference type="Pfam" id="PF02373">
    <property type="entry name" value="JmjC"/>
    <property type="match status" value="1"/>
</dbReference>
<evidence type="ECO:0000256" key="1">
    <source>
        <dbReference type="ARBA" id="ARBA00004123"/>
    </source>
</evidence>
<feature type="compositionally biased region" description="Basic residues" evidence="6">
    <location>
        <begin position="757"/>
        <end position="772"/>
    </location>
</feature>
<dbReference type="PANTHER" id="PTHR12549">
    <property type="entry name" value="JMJC DOMAIN-CONTAINING HISTONE DEMETHYLATION PROTEIN"/>
    <property type="match status" value="1"/>
</dbReference>
<feature type="region of interest" description="Disordered" evidence="6">
    <location>
        <begin position="58"/>
        <end position="189"/>
    </location>
</feature>
<dbReference type="Gramene" id="PHT87506">
    <property type="protein sequence ID" value="PHT87506"/>
    <property type="gene ID" value="T459_09612"/>
</dbReference>
<evidence type="ECO:0000259" key="8">
    <source>
        <dbReference type="PROSITE" id="PS51184"/>
    </source>
</evidence>
<gene>
    <name evidence="9" type="ORF">T459_09612</name>
</gene>
<dbReference type="SMART" id="SM00384">
    <property type="entry name" value="AT_hook"/>
    <property type="match status" value="10"/>
</dbReference>
<feature type="domain" description="JmjC" evidence="8">
    <location>
        <begin position="1365"/>
        <end position="1662"/>
    </location>
</feature>
<dbReference type="GO" id="GO:0031490">
    <property type="term" value="F:chromatin DNA binding"/>
    <property type="evidence" value="ECO:0000318"/>
    <property type="project" value="GO_Central"/>
</dbReference>
<feature type="compositionally biased region" description="Basic and acidic residues" evidence="6">
    <location>
        <begin position="178"/>
        <end position="189"/>
    </location>
</feature>
<proteinExistence type="inferred from homology"/>
<feature type="region of interest" description="Disordered" evidence="6">
    <location>
        <begin position="500"/>
        <end position="538"/>
    </location>
</feature>
<feature type="compositionally biased region" description="Basic residues" evidence="6">
    <location>
        <begin position="441"/>
        <end position="453"/>
    </location>
</feature>
<dbReference type="PANTHER" id="PTHR12549:SF38">
    <property type="entry name" value="JMJC DOMAIN-CONTAINING HISTONE DEMETHYLASE 2, ISOFORM A"/>
    <property type="match status" value="1"/>
</dbReference>
<keyword evidence="5" id="KW-0862">Zinc</keyword>
<feature type="region of interest" description="Disordered" evidence="6">
    <location>
        <begin position="757"/>
        <end position="776"/>
    </location>
</feature>
<evidence type="ECO:0000256" key="3">
    <source>
        <dbReference type="ARBA" id="ARBA00022723"/>
    </source>
</evidence>
<dbReference type="Proteomes" id="UP000222542">
    <property type="component" value="Unassembled WGS sequence"/>
</dbReference>
<reference evidence="9 10" key="2">
    <citation type="journal article" date="2017" name="Genome Biol.">
        <title>New reference genome sequences of hot pepper reveal the massive evolution of plant disease-resistance genes by retroduplication.</title>
        <authorList>
            <person name="Kim S."/>
            <person name="Park J."/>
            <person name="Yeom S.I."/>
            <person name="Kim Y.M."/>
            <person name="Seo E."/>
            <person name="Kim K.T."/>
            <person name="Kim M.S."/>
            <person name="Lee J.M."/>
            <person name="Cheong K."/>
            <person name="Shin H.S."/>
            <person name="Kim S.B."/>
            <person name="Han K."/>
            <person name="Lee J."/>
            <person name="Park M."/>
            <person name="Lee H.A."/>
            <person name="Lee H.Y."/>
            <person name="Lee Y."/>
            <person name="Oh S."/>
            <person name="Lee J.H."/>
            <person name="Choi E."/>
            <person name="Choi E."/>
            <person name="Lee S.E."/>
            <person name="Jeon J."/>
            <person name="Kim H."/>
            <person name="Choi G."/>
            <person name="Song H."/>
            <person name="Lee J."/>
            <person name="Lee S.C."/>
            <person name="Kwon J.K."/>
            <person name="Lee H.Y."/>
            <person name="Koo N."/>
            <person name="Hong Y."/>
            <person name="Kim R.W."/>
            <person name="Kang W.H."/>
            <person name="Huh J.H."/>
            <person name="Kang B.C."/>
            <person name="Yang T.J."/>
            <person name="Lee Y.H."/>
            <person name="Bennetzen J.L."/>
            <person name="Choi D."/>
        </authorList>
    </citation>
    <scope>NUCLEOTIDE SEQUENCE [LARGE SCALE GENOMIC DNA]</scope>
    <source>
        <strain evidence="10">cv. CM334</strain>
    </source>
</reference>
<dbReference type="SMART" id="SM00558">
    <property type="entry name" value="JmjC"/>
    <property type="match status" value="1"/>
</dbReference>
<reference evidence="9 10" key="1">
    <citation type="journal article" date="2014" name="Nat. Genet.">
        <title>Genome sequence of the hot pepper provides insights into the evolution of pungency in Capsicum species.</title>
        <authorList>
            <person name="Kim S."/>
            <person name="Park M."/>
            <person name="Yeom S.I."/>
            <person name="Kim Y.M."/>
            <person name="Lee J.M."/>
            <person name="Lee H.A."/>
            <person name="Seo E."/>
            <person name="Choi J."/>
            <person name="Cheong K."/>
            <person name="Kim K.T."/>
            <person name="Jung K."/>
            <person name="Lee G.W."/>
            <person name="Oh S.K."/>
            <person name="Bae C."/>
            <person name="Kim S.B."/>
            <person name="Lee H.Y."/>
            <person name="Kim S.Y."/>
            <person name="Kim M.S."/>
            <person name="Kang B.C."/>
            <person name="Jo Y.D."/>
            <person name="Yang H.B."/>
            <person name="Jeong H.J."/>
            <person name="Kang W.H."/>
            <person name="Kwon J.K."/>
            <person name="Shin C."/>
            <person name="Lim J.Y."/>
            <person name="Park J.H."/>
            <person name="Huh J.H."/>
            <person name="Kim J.S."/>
            <person name="Kim B.D."/>
            <person name="Cohen O."/>
            <person name="Paran I."/>
            <person name="Suh M.C."/>
            <person name="Lee S.B."/>
            <person name="Kim Y.K."/>
            <person name="Shin Y."/>
            <person name="Noh S.J."/>
            <person name="Park J."/>
            <person name="Seo Y.S."/>
            <person name="Kwon S.Y."/>
            <person name="Kim H.A."/>
            <person name="Park J.M."/>
            <person name="Kim H.J."/>
            <person name="Choi S.B."/>
            <person name="Bosland P.W."/>
            <person name="Reeves G."/>
            <person name="Jo S.H."/>
            <person name="Lee B.W."/>
            <person name="Cho H.T."/>
            <person name="Choi H.S."/>
            <person name="Lee M.S."/>
            <person name="Yu Y."/>
            <person name="Do Choi Y."/>
            <person name="Park B.S."/>
            <person name="van Deynze A."/>
            <person name="Ashrafi H."/>
            <person name="Hill T."/>
            <person name="Kim W.T."/>
            <person name="Pai H.S."/>
            <person name="Ahn H.K."/>
            <person name="Yeam I."/>
            <person name="Giovannoni J.J."/>
            <person name="Rose J.K."/>
            <person name="Sorensen I."/>
            <person name="Lee S.J."/>
            <person name="Kim R.W."/>
            <person name="Choi I.Y."/>
            <person name="Choi B.S."/>
            <person name="Lim J.S."/>
            <person name="Lee Y.H."/>
            <person name="Choi D."/>
        </authorList>
    </citation>
    <scope>NUCLEOTIDE SEQUENCE [LARGE SCALE GENOMIC DNA]</scope>
    <source>
        <strain evidence="10">cv. CM334</strain>
    </source>
</reference>
<evidence type="ECO:0000256" key="5">
    <source>
        <dbReference type="PROSITE-ProRule" id="PRU00175"/>
    </source>
</evidence>
<sequence>MEDLNQKGDVVLDSEFQNQGNFDGQQVVVPFLENVVANDVSVVSSKKRGRAKVLKIRGRPKGSKNVRRSEEKVGNSDTVSMVDCSGEGVVKKKKMQLGRPKGSKSNRSGEENVGISGTESVMDGSGEGVLMKKKRLVRPKGSKNNISGEENVGVSGTVSMMDDSGEGDLVKKKKRLGRPKDSKNNKKRKVEENGEFPCVVVGLVHGSSEMLVKKKKVGGRPKGSKNKKKNIEQIGEYQERRTKKERTERKKDCGEEGSIKKRAIGRPKGSTNEEKTVTGNEMVVVLPIDDTCVGKINADVIVEKEMSKTDTVAVGDFGIRANQVFGHNEIVKKKIGRPKGSKNKKKVLIGPLTVPCRNGVGSKDIDSNEGGYTKHLVKRGLPKGSKTKKETTLGYLSNANATGGHEVDLICQGENEKRITLDGQTGVILNEEEGMIVKKKVGRGRSRGSKTKGKVIPGHSSDTNKNNGDEYMDAVRKEDDEKRKFVAGEGGGNEIAISDGERIFKKRRGRPKGSKNKKRTTGGNFIDANLNNRGQDGGTMRINEAEKGMVLIEDNKGDPNEVALVSAVRVVRRKGVLGRPKGSKNKKKTVISSSSDVYSGHGVGAMNISNEHENKMASLAMDHMVGIPSEDTIAKKDSCSLPQNENKIVAFDENQHAFVDAAEDGTSKTVKKKKCREGMKISENRKQAAVRIDQDVKANTDSFNPCENGVTKLKGRRARPKGLKNKKDVVSDAVEIQRMTGEIAADTNGVNLSIKRKNGCGRPKGSKNKKAKINSEENNRTLGALIVHDDGGGSQAEQKVKYCSMVPVATENGGISGEHVLLDALGGYGSERRASRGRPKGSKNKKKTVPFNMGFPCQVSYQNAVSRMVKRGGRPKSLNDEKRIAIVSESTGEQELGANAETNGLTTQGVLDAISWKDQRNFLCHQCKNYKASIVICSRCKRKRYCNDCISKWYPDRTSDEVGDTCPFCCGNCNCGACLQTDVFLKDCCKETDENMRLEGSLYLLFNILPLLRHIQKEQRFELDVEANIRGVQLTEEDITKSVIDDDDRMYCDNCNTSIVNFHRSCPNPDCSYEICVNCCRELRDGAPLGATEASSSLSKSAEATPIAALKENNPSDGWRSPETLLANGCPTHMPFDVAEWRAKPDGSIPCPPKERGGCGSSLMALRRIFNANWVDQLIQSAEALTCDYHLADIDLSHGCSFCLATTSVQNGDNHCQVRQASFRNNSHDNFLYCPDAVHIDGNEFEHFQMHWRTGEPVIVRNAQAQATGLSWEPMVMWRAFRKASKKLKEEPFCVKSIDCLDWCQVEINIHQFFKGYLEGRRHHNGWPEILKLKDWPPANSFEECLPRHGADFFAMLPFSEYTHPRQGLLNLATKLPDTALKPDLGPKTYIAYGYQEELGRGDSVSKLHCDISDAVNILTHTTKVNVDHKQHEIIEKLRKQQEVEDSKELCPGIAEAPDSQRFDRTETIDFYSEESTVNNRSCLIETMDKGKDINKGENIISDMDYVDTSGRTSPPNEINPSSNALAIVEANVALETKQDCAEVECGGAVWDIFRRQDVPKLIEYLQRHWREFRHFNNSPVASVIHPIHDQTFYLNEKHKRQLKEEFNVEPWTFEQYLGEAVFIPAGCPHQVRNRQSCIKVAVDFVSPENVQECIRLTEEFRLLPKTHRSKQDILEVKKLGLYAASSAINEATNLLVKLNAPLSCDESQLREHAAETGNSIAEGLDLGPISCSNQE</sequence>
<keyword evidence="10" id="KW-1185">Reference proteome</keyword>
<dbReference type="EMBL" id="AYRZ02000003">
    <property type="protein sequence ID" value="PHT87506.1"/>
    <property type="molecule type" value="Genomic_DNA"/>
</dbReference>
<keyword evidence="4" id="KW-0539">Nucleus</keyword>
<evidence type="ECO:0000256" key="4">
    <source>
        <dbReference type="ARBA" id="ARBA00023242"/>
    </source>
</evidence>
<dbReference type="GO" id="GO:0006357">
    <property type="term" value="P:regulation of transcription by RNA polymerase II"/>
    <property type="evidence" value="ECO:0000318"/>
    <property type="project" value="GO_Central"/>
</dbReference>
<dbReference type="PROSITE" id="PS50089">
    <property type="entry name" value="ZF_RING_2"/>
    <property type="match status" value="1"/>
</dbReference>
<dbReference type="GO" id="GO:0003712">
    <property type="term" value="F:transcription coregulator activity"/>
    <property type="evidence" value="ECO:0000318"/>
    <property type="project" value="GO_Central"/>
</dbReference>
<evidence type="ECO:0000259" key="7">
    <source>
        <dbReference type="PROSITE" id="PS50089"/>
    </source>
</evidence>
<dbReference type="GO" id="GO:0008270">
    <property type="term" value="F:zinc ion binding"/>
    <property type="evidence" value="ECO:0007669"/>
    <property type="project" value="UniProtKB-KW"/>
</dbReference>
<dbReference type="InterPro" id="IPR017956">
    <property type="entry name" value="AT_hook_DNA-bd_motif"/>
</dbReference>
<feature type="compositionally biased region" description="Basic and acidic residues" evidence="6">
    <location>
        <begin position="237"/>
        <end position="259"/>
    </location>
</feature>
<protein>
    <recommendedName>
        <fullName evidence="11">Lysine-specific demethylase JMJ25-like</fullName>
    </recommendedName>
</protein>
<evidence type="ECO:0000313" key="9">
    <source>
        <dbReference type="EMBL" id="PHT87506.1"/>
    </source>
</evidence>
<feature type="region of interest" description="Disordered" evidence="6">
    <location>
        <begin position="212"/>
        <end position="274"/>
    </location>
</feature>
<comment type="caution">
    <text evidence="9">The sequence shown here is derived from an EMBL/GenBank/DDBJ whole genome shotgun (WGS) entry which is preliminary data.</text>
</comment>
<dbReference type="GO" id="GO:0000118">
    <property type="term" value="C:histone deacetylase complex"/>
    <property type="evidence" value="ECO:0000318"/>
    <property type="project" value="GO_Central"/>
</dbReference>
<feature type="compositionally biased region" description="Polar residues" evidence="6">
    <location>
        <begin position="142"/>
        <end position="158"/>
    </location>
</feature>
<evidence type="ECO:0000256" key="2">
    <source>
        <dbReference type="ARBA" id="ARBA00006801"/>
    </source>
</evidence>
<dbReference type="InterPro" id="IPR045109">
    <property type="entry name" value="LSDs-like"/>
</dbReference>
<keyword evidence="3" id="KW-0479">Metal-binding</keyword>
<feature type="region of interest" description="Disordered" evidence="6">
    <location>
        <begin position="441"/>
        <end position="470"/>
    </location>
</feature>
<feature type="compositionally biased region" description="Basic residues" evidence="6">
    <location>
        <begin position="131"/>
        <end position="141"/>
    </location>
</feature>
<dbReference type="InterPro" id="IPR003347">
    <property type="entry name" value="JmjC_dom"/>
</dbReference>
<keyword evidence="5" id="KW-0863">Zinc-finger</keyword>
<evidence type="ECO:0000313" key="10">
    <source>
        <dbReference type="Proteomes" id="UP000222542"/>
    </source>
</evidence>
<dbReference type="OMA" id="IDNMADH"/>
<name>A0A2G2ZZV2_CAPAN</name>
<feature type="compositionally biased region" description="Basic residues" evidence="6">
    <location>
        <begin position="504"/>
        <end position="520"/>
    </location>
</feature>
<dbReference type="GO" id="GO:0000785">
    <property type="term" value="C:chromatin"/>
    <property type="evidence" value="ECO:0000318"/>
    <property type="project" value="GO_Central"/>
</dbReference>
<feature type="compositionally biased region" description="Basic residues" evidence="6">
    <location>
        <begin position="213"/>
        <end position="228"/>
    </location>
</feature>